<proteinExistence type="predicted"/>
<name>A0A8W8MKV9_MAGGI</name>
<dbReference type="Proteomes" id="UP000005408">
    <property type="component" value="Unassembled WGS sequence"/>
</dbReference>
<keyword evidence="3" id="KW-1185">Reference proteome</keyword>
<reference evidence="2" key="1">
    <citation type="submission" date="2022-08" db="UniProtKB">
        <authorList>
            <consortium name="EnsemblMetazoa"/>
        </authorList>
    </citation>
    <scope>IDENTIFICATION</scope>
    <source>
        <strain evidence="2">05x7-T-G4-1.051#20</strain>
    </source>
</reference>
<organism evidence="2 3">
    <name type="scientific">Magallana gigas</name>
    <name type="common">Pacific oyster</name>
    <name type="synonym">Crassostrea gigas</name>
    <dbReference type="NCBI Taxonomy" id="29159"/>
    <lineage>
        <taxon>Eukaryota</taxon>
        <taxon>Metazoa</taxon>
        <taxon>Spiralia</taxon>
        <taxon>Lophotrochozoa</taxon>
        <taxon>Mollusca</taxon>
        <taxon>Bivalvia</taxon>
        <taxon>Autobranchia</taxon>
        <taxon>Pteriomorphia</taxon>
        <taxon>Ostreida</taxon>
        <taxon>Ostreoidea</taxon>
        <taxon>Ostreidae</taxon>
        <taxon>Magallana</taxon>
    </lineage>
</organism>
<evidence type="ECO:0000313" key="3">
    <source>
        <dbReference type="Proteomes" id="UP000005408"/>
    </source>
</evidence>
<accession>A0A8W8MKV9</accession>
<protein>
    <submittedName>
        <fullName evidence="2">Uncharacterized protein</fullName>
    </submittedName>
</protein>
<dbReference type="EnsemblMetazoa" id="G33984.1">
    <property type="protein sequence ID" value="G33984.1:cds"/>
    <property type="gene ID" value="G33984"/>
</dbReference>
<evidence type="ECO:0000256" key="1">
    <source>
        <dbReference type="SAM" id="MobiDB-lite"/>
    </source>
</evidence>
<feature type="region of interest" description="Disordered" evidence="1">
    <location>
        <begin position="95"/>
        <end position="124"/>
    </location>
</feature>
<sequence>MANWGILKENENLYIIINGMRARNIKNGEEHGPIEHIDHERNSDELWIHFRDEEAGKRINRKMFKPFQGQFLELENALSNAAFIDLLREHGITKKRKNVSTKSRQSESQRVVTPSVDNIEGPRPTVPMREFKKLELSTLKLTIYKKRLKTSDVDQDWVAEIKSSIRQAPGELVTKVPVMIPLNVATDPYQFQESMLDGVLYLIGGNHVVKACKELLEEEKENEEFRSYSNISADVFLGLSPEQAKMIGNHHNRKTTTKKVLFQIFKNIPCVEGPKICQYVRRVAEEISKDRKKRILEQVFTSRTGCQTWEEASERYALHAEKMEEFLDSIKVSQRLIPTDFIKFCDEAVRQEVPVDLNTAVTVNVSVELNEKQREYLDQEKRKFEMKICKGLKKLKTAAEE</sequence>
<feature type="compositionally biased region" description="Polar residues" evidence="1">
    <location>
        <begin position="100"/>
        <end position="116"/>
    </location>
</feature>
<evidence type="ECO:0000313" key="2">
    <source>
        <dbReference type="EnsemblMetazoa" id="G33984.1:cds"/>
    </source>
</evidence>
<dbReference type="AlphaFoldDB" id="A0A8W8MKV9"/>